<proteinExistence type="predicted"/>
<dbReference type="RefSeq" id="XP_001804200.1">
    <property type="nucleotide sequence ID" value="XM_001804148.1"/>
</dbReference>
<evidence type="ECO:0000313" key="3">
    <source>
        <dbReference type="Proteomes" id="UP000001055"/>
    </source>
</evidence>
<dbReference type="EMBL" id="CH445353">
    <property type="protein sequence ID" value="EAT78626.1"/>
    <property type="molecule type" value="Genomic_DNA"/>
</dbReference>
<dbReference type="Proteomes" id="UP000001055">
    <property type="component" value="Unassembled WGS sequence"/>
</dbReference>
<dbReference type="KEGG" id="pno:SNOG_14001"/>
<reference evidence="3" key="1">
    <citation type="journal article" date="2007" name="Plant Cell">
        <title>Dothideomycete-plant interactions illuminated by genome sequencing and EST analysis of the wheat pathogen Stagonospora nodorum.</title>
        <authorList>
            <person name="Hane J.K."/>
            <person name="Lowe R.G."/>
            <person name="Solomon P.S."/>
            <person name="Tan K.C."/>
            <person name="Schoch C.L."/>
            <person name="Spatafora J.W."/>
            <person name="Crous P.W."/>
            <person name="Kodira C."/>
            <person name="Birren B.W."/>
            <person name="Galagan J.E."/>
            <person name="Torriani S.F."/>
            <person name="McDonald B.A."/>
            <person name="Oliver R.P."/>
        </authorList>
    </citation>
    <scope>NUCLEOTIDE SEQUENCE [LARGE SCALE GENOMIC DNA]</scope>
    <source>
        <strain evidence="3">SN15 / ATCC MYA-4574 / FGSC 10173</strain>
    </source>
</reference>
<dbReference type="InParanoid" id="Q0U2D2"/>
<dbReference type="STRING" id="321614.Q0U2D2"/>
<dbReference type="GO" id="GO:0004386">
    <property type="term" value="F:helicase activity"/>
    <property type="evidence" value="ECO:0007669"/>
    <property type="project" value="InterPro"/>
</dbReference>
<dbReference type="InterPro" id="IPR027417">
    <property type="entry name" value="P-loop_NTPase"/>
</dbReference>
<dbReference type="GeneID" id="5981123"/>
<organism evidence="2 3">
    <name type="scientific">Phaeosphaeria nodorum (strain SN15 / ATCC MYA-4574 / FGSC 10173)</name>
    <name type="common">Glume blotch fungus</name>
    <name type="synonym">Parastagonospora nodorum</name>
    <dbReference type="NCBI Taxonomy" id="321614"/>
    <lineage>
        <taxon>Eukaryota</taxon>
        <taxon>Fungi</taxon>
        <taxon>Dikarya</taxon>
        <taxon>Ascomycota</taxon>
        <taxon>Pezizomycotina</taxon>
        <taxon>Dothideomycetes</taxon>
        <taxon>Pleosporomycetidae</taxon>
        <taxon>Pleosporales</taxon>
        <taxon>Pleosporineae</taxon>
        <taxon>Phaeosphaeriaceae</taxon>
        <taxon>Parastagonospora</taxon>
    </lineage>
</organism>
<dbReference type="AlphaFoldDB" id="Q0U2D2"/>
<dbReference type="Pfam" id="PF13086">
    <property type="entry name" value="AAA_11"/>
    <property type="match status" value="1"/>
</dbReference>
<dbReference type="OMA" id="SHYWHAS"/>
<name>Q0U2D2_PHANO</name>
<dbReference type="Gene3D" id="3.40.50.300">
    <property type="entry name" value="P-loop containing nucleotide triphosphate hydrolases"/>
    <property type="match status" value="1"/>
</dbReference>
<protein>
    <recommendedName>
        <fullName evidence="1">DNA2/NAM7 helicase helicase domain-containing protein</fullName>
    </recommendedName>
</protein>
<accession>Q0U2D2</accession>
<sequence>MNADTKKSIVKVVNQALRKLLQKVTAIVTTASTAARPNFVSFRHTHSLLVDELGRFNDVHAIQVFSLSWNVSIRFLIGDPNQLPPMTFGPDELNPFQKQAQLSKLTRLSATIDGAYDAARKKKHYAFVEDICGIRHPVVISNTADVVAGGLKPRKNAISD</sequence>
<feature type="domain" description="DNA2/NAM7 helicase helicase" evidence="1">
    <location>
        <begin position="7"/>
        <end position="88"/>
    </location>
</feature>
<evidence type="ECO:0000259" key="1">
    <source>
        <dbReference type="Pfam" id="PF13086"/>
    </source>
</evidence>
<dbReference type="VEuPathDB" id="FungiDB:JI435_140010"/>
<evidence type="ECO:0000313" key="2">
    <source>
        <dbReference type="EMBL" id="EAT78626.1"/>
    </source>
</evidence>
<dbReference type="InterPro" id="IPR041677">
    <property type="entry name" value="DNA2/NAM7_AAA_11"/>
</dbReference>
<gene>
    <name evidence="2" type="ORF">SNOG_14001</name>
</gene>